<organism evidence="1 2">
    <name type="scientific">Lactiplantibacillus plantarum</name>
    <name type="common">Lactobacillus plantarum</name>
    <dbReference type="NCBI Taxonomy" id="1590"/>
    <lineage>
        <taxon>Bacteria</taxon>
        <taxon>Bacillati</taxon>
        <taxon>Bacillota</taxon>
        <taxon>Bacilli</taxon>
        <taxon>Lactobacillales</taxon>
        <taxon>Lactobacillaceae</taxon>
        <taxon>Lactiplantibacillus</taxon>
    </lineage>
</organism>
<evidence type="ECO:0000313" key="1">
    <source>
        <dbReference type="EMBL" id="ODO60591.1"/>
    </source>
</evidence>
<accession>A0A1E3KQP6</accession>
<proteinExistence type="predicted"/>
<evidence type="ECO:0000313" key="2">
    <source>
        <dbReference type="Proteomes" id="UP000094892"/>
    </source>
</evidence>
<reference evidence="1 2" key="1">
    <citation type="submission" date="2016-08" db="EMBL/GenBank/DDBJ databases">
        <title>Genome sequencing of Lactobacillus plantarum JSA22, isolated from fermented soybean paste.</title>
        <authorList>
            <person name="Choi H.S."/>
        </authorList>
    </citation>
    <scope>NUCLEOTIDE SEQUENCE [LARGE SCALE GENOMIC DNA]</scope>
    <source>
        <strain evidence="1 2">JSA22</strain>
    </source>
</reference>
<protein>
    <submittedName>
        <fullName evidence="1">Uncharacterized protein</fullName>
    </submittedName>
</protein>
<dbReference type="PATRIC" id="fig|1590.306.peg.539"/>
<name>A0A1E3KQP6_LACPN</name>
<gene>
    <name evidence="1" type="ORF">LPJSA22_00534</name>
</gene>
<comment type="caution">
    <text evidence="1">The sequence shown here is derived from an EMBL/GenBank/DDBJ whole genome shotgun (WGS) entry which is preliminary data.</text>
</comment>
<dbReference type="Proteomes" id="UP000094892">
    <property type="component" value="Unassembled WGS sequence"/>
</dbReference>
<sequence length="58" mass="6820">MNKDISKYELIENIASGLTTFVRSNAILHLSKDSYFSNEYNRMLEGLKHDLIMRLEQK</sequence>
<dbReference type="RefSeq" id="WP_080476298.1">
    <property type="nucleotide sequence ID" value="NZ_CP110536.1"/>
</dbReference>
<dbReference type="AlphaFoldDB" id="A0A1E3KQP6"/>
<dbReference type="EMBL" id="MCOL01000001">
    <property type="protein sequence ID" value="ODO60591.1"/>
    <property type="molecule type" value="Genomic_DNA"/>
</dbReference>